<dbReference type="InterPro" id="IPR015883">
    <property type="entry name" value="Glyco_hydro_20_cat"/>
</dbReference>
<dbReference type="Proteomes" id="UP000199041">
    <property type="component" value="Unassembled WGS sequence"/>
</dbReference>
<dbReference type="SUPFAM" id="SSF55545">
    <property type="entry name" value="beta-N-acetylhexosaminidase-like domain"/>
    <property type="match status" value="1"/>
</dbReference>
<dbReference type="GO" id="GO:0004563">
    <property type="term" value="F:beta-N-acetylhexosaminidase activity"/>
    <property type="evidence" value="ECO:0007669"/>
    <property type="project" value="InterPro"/>
</dbReference>
<feature type="domain" description="Glycoside hydrolase family 20 catalytic" evidence="5">
    <location>
        <begin position="276"/>
        <end position="591"/>
    </location>
</feature>
<accession>A0A1H4C6I6</accession>
<evidence type="ECO:0000256" key="4">
    <source>
        <dbReference type="SAM" id="SignalP"/>
    </source>
</evidence>
<evidence type="ECO:0000256" key="3">
    <source>
        <dbReference type="ARBA" id="ARBA00023295"/>
    </source>
</evidence>
<evidence type="ECO:0000313" key="7">
    <source>
        <dbReference type="EMBL" id="SEA55957.1"/>
    </source>
</evidence>
<comment type="similarity">
    <text evidence="1">Belongs to the glycosyl hydrolase 20 family.</text>
</comment>
<dbReference type="InterPro" id="IPR025705">
    <property type="entry name" value="Beta_hexosaminidase_sua/sub"/>
</dbReference>
<dbReference type="CDD" id="cd06564">
    <property type="entry name" value="GH20_DspB_LnbB-like"/>
    <property type="match status" value="1"/>
</dbReference>
<dbReference type="GO" id="GO:0005975">
    <property type="term" value="P:carbohydrate metabolic process"/>
    <property type="evidence" value="ECO:0007669"/>
    <property type="project" value="InterPro"/>
</dbReference>
<dbReference type="Pfam" id="PF02838">
    <property type="entry name" value="Glyco_hydro_20b"/>
    <property type="match status" value="1"/>
</dbReference>
<evidence type="ECO:0000256" key="1">
    <source>
        <dbReference type="ARBA" id="ARBA00006285"/>
    </source>
</evidence>
<dbReference type="Pfam" id="PF13385">
    <property type="entry name" value="Laminin_G_3"/>
    <property type="match status" value="1"/>
</dbReference>
<dbReference type="InterPro" id="IPR029018">
    <property type="entry name" value="Hex-like_dom2"/>
</dbReference>
<evidence type="ECO:0000259" key="6">
    <source>
        <dbReference type="Pfam" id="PF02838"/>
    </source>
</evidence>
<reference evidence="7 8" key="1">
    <citation type="submission" date="2016-10" db="EMBL/GenBank/DDBJ databases">
        <authorList>
            <person name="de Groot N.N."/>
        </authorList>
    </citation>
    <scope>NUCLEOTIDE SEQUENCE [LARGE SCALE GENOMIC DNA]</scope>
    <source>
        <strain evidence="7 8">Vu-144</strain>
    </source>
</reference>
<dbReference type="OrthoDB" id="726159at2"/>
<dbReference type="AlphaFoldDB" id="A0A1H4C6I6"/>
<dbReference type="Gene3D" id="3.30.379.10">
    <property type="entry name" value="Chitobiase/beta-hexosaminidase domain 2-like"/>
    <property type="match status" value="1"/>
</dbReference>
<dbReference type="EMBL" id="FNQY01000028">
    <property type="protein sequence ID" value="SEA55957.1"/>
    <property type="molecule type" value="Genomic_DNA"/>
</dbReference>
<gene>
    <name evidence="7" type="ORF">SAMN05192529_12810</name>
</gene>
<evidence type="ECO:0000313" key="8">
    <source>
        <dbReference type="Proteomes" id="UP000199041"/>
    </source>
</evidence>
<evidence type="ECO:0000259" key="5">
    <source>
        <dbReference type="Pfam" id="PF00728"/>
    </source>
</evidence>
<dbReference type="STRING" id="551991.SAMN05192529_12810"/>
<dbReference type="SUPFAM" id="SSF51445">
    <property type="entry name" value="(Trans)glycosidases"/>
    <property type="match status" value="1"/>
</dbReference>
<dbReference type="PANTHER" id="PTHR43678:SF1">
    <property type="entry name" value="BETA-N-ACETYLHEXOSAMINIDASE"/>
    <property type="match status" value="1"/>
</dbReference>
<protein>
    <submittedName>
        <fullName evidence="7">Hexosaminidase</fullName>
    </submittedName>
</protein>
<keyword evidence="8" id="KW-1185">Reference proteome</keyword>
<dbReference type="PRINTS" id="PR00738">
    <property type="entry name" value="GLHYDRLASE20"/>
</dbReference>
<dbReference type="InterPro" id="IPR013320">
    <property type="entry name" value="ConA-like_dom_sf"/>
</dbReference>
<evidence type="ECO:0000256" key="2">
    <source>
        <dbReference type="ARBA" id="ARBA00022801"/>
    </source>
</evidence>
<feature type="signal peptide" evidence="4">
    <location>
        <begin position="1"/>
        <end position="32"/>
    </location>
</feature>
<dbReference type="PANTHER" id="PTHR43678">
    <property type="entry name" value="PUTATIVE (AFU_ORTHOLOGUE AFUA_2G00640)-RELATED"/>
    <property type="match status" value="1"/>
</dbReference>
<feature type="chain" id="PRO_5011479300" evidence="4">
    <location>
        <begin position="33"/>
        <end position="833"/>
    </location>
</feature>
<dbReference type="SUPFAM" id="SSF49899">
    <property type="entry name" value="Concanavalin A-like lectins/glucanases"/>
    <property type="match status" value="1"/>
</dbReference>
<dbReference type="Pfam" id="PF00728">
    <property type="entry name" value="Glyco_hydro_20"/>
    <property type="match status" value="1"/>
</dbReference>
<name>A0A1H4C6I6_9BACT</name>
<dbReference type="Gene3D" id="2.60.120.200">
    <property type="match status" value="1"/>
</dbReference>
<keyword evidence="2" id="KW-0378">Hydrolase</keyword>
<sequence length="833" mass="92642">MTFDKIKKRALRSCLLFAGMGMLSIGSTGLQAQNLHRDTAALLKEVGEVRLPSQAELAAAGNKGASLILPTSPEGYHLVFKGSDHLPVITQQGRVYAPIAQTTVCLYYQLMDDKDSGFALDLSKTVVVPPAAEIAQKVQSGIAFNQTAPFVIPALKAWKGGQGFYLLSARSKIVLPISEKETLSPLASQLQQEIEQTTGLRPTIKIGNPGNSDIYLELNGTQPRLGEEGYQLEVTDVLKITAPAYKGLFWGTRTLLQLLEQHKEIPQGLAVDYPTYKVRGLVLDVGRKFFSMDFLRKYVKMLSYYKMNDLQVHLNDNGFKKYFGENWDSTYAAFRLENDTYPGLTSKDGHYSKQEFRELQALGRQYGVLIVPEIDVPAHALALTHAVPDIGSKKYGMDHLDLHNPLTDTVVHNIFKEYLEGENPVFTGPVVDIGTDEYAKAEAEAFRGFTDRVIGWVQDYGKQVRLWGALTWAQGNTPVRVKGVTMNTWYNGYAEPREMKKLGYPQISTPDGWLYIVPAAGYYYDYLNLSHLYDHWTPAQVGSVRFEPGDTGIIGGAFAVWNDIVGNGITEQDVTDRVFPALQVLSQKMWGGEQKAMDFKSFDNQRLYITEGPGLNLSGRMGTYQNGKGLDVPIKKDWLGDISSKGIKGVFKEKLSSQDRKVSVLTGTALKSSWVFKNPKDKIILSQEEIGYDYTISFYLYRSADAQKTGKVQSETIFSSAHASVVLNQKGTGQLGFSREGYDLSFNYTVPTNKWVHIVVTGTNKGTALFVDGKATDSLYNHFIQYDDKDKTKMRKIETLVFPLRQLGGFNGKITGLTIYNKALAAGEIEALK</sequence>
<dbReference type="InterPro" id="IPR017853">
    <property type="entry name" value="GH"/>
</dbReference>
<proteinExistence type="inferred from homology"/>
<feature type="domain" description="Beta-hexosaminidase bacterial type N-terminal" evidence="6">
    <location>
        <begin position="149"/>
        <end position="273"/>
    </location>
</feature>
<dbReference type="InterPro" id="IPR052764">
    <property type="entry name" value="GH20_Enzymes"/>
</dbReference>
<keyword evidence="3" id="KW-0326">Glycosidase</keyword>
<dbReference type="Gene3D" id="3.20.20.80">
    <property type="entry name" value="Glycosidases"/>
    <property type="match status" value="1"/>
</dbReference>
<organism evidence="7 8">
    <name type="scientific">Arachidicoccus rhizosphaerae</name>
    <dbReference type="NCBI Taxonomy" id="551991"/>
    <lineage>
        <taxon>Bacteria</taxon>
        <taxon>Pseudomonadati</taxon>
        <taxon>Bacteroidota</taxon>
        <taxon>Chitinophagia</taxon>
        <taxon>Chitinophagales</taxon>
        <taxon>Chitinophagaceae</taxon>
        <taxon>Arachidicoccus</taxon>
    </lineage>
</organism>
<dbReference type="InterPro" id="IPR015882">
    <property type="entry name" value="HEX_bac_N"/>
</dbReference>
<keyword evidence="4" id="KW-0732">Signal</keyword>
<dbReference type="RefSeq" id="WP_091400789.1">
    <property type="nucleotide sequence ID" value="NZ_FNQY01000028.1"/>
</dbReference>